<dbReference type="EMBL" id="CADCST010000131">
    <property type="protein sequence ID" value="CAA9202235.1"/>
    <property type="molecule type" value="Genomic_DNA"/>
</dbReference>
<evidence type="ECO:0000313" key="2">
    <source>
        <dbReference type="Proteomes" id="UP000474567"/>
    </source>
</evidence>
<accession>A0ABN7EPT7</accession>
<dbReference type="Proteomes" id="UP000474567">
    <property type="component" value="Unassembled WGS sequence"/>
</dbReference>
<evidence type="ECO:0000313" key="1">
    <source>
        <dbReference type="EMBL" id="CAA9202235.1"/>
    </source>
</evidence>
<sequence>MKTFKLYFQNIDSEKTFCQNKIDIAEFNDIEELKKNYLNYFEEDYPATDWEIMDFDERIKGINKNEGIILAVNNLAVNLLQFKSMENTENNPILDILKSAPILPSLLCVEYN</sequence>
<gene>
    <name evidence="1" type="ORF">FLACOL7796_04167</name>
</gene>
<keyword evidence="2" id="KW-1185">Reference proteome</keyword>
<organism evidence="1 2">
    <name type="scientific">Flavobacterium collinsii</name>
    <dbReference type="NCBI Taxonomy" id="1114861"/>
    <lineage>
        <taxon>Bacteria</taxon>
        <taxon>Pseudomonadati</taxon>
        <taxon>Bacteroidota</taxon>
        <taxon>Flavobacteriia</taxon>
        <taxon>Flavobacteriales</taxon>
        <taxon>Flavobacteriaceae</taxon>
        <taxon>Flavobacterium</taxon>
    </lineage>
</organism>
<name>A0ABN7EPT7_9FLAO</name>
<reference evidence="1 2" key="1">
    <citation type="submission" date="2020-02" db="EMBL/GenBank/DDBJ databases">
        <authorList>
            <person name="Criscuolo A."/>
        </authorList>
    </citation>
    <scope>NUCLEOTIDE SEQUENCE [LARGE SCALE GENOMIC DNA]</scope>
    <source>
        <strain evidence="1">CECT7796</strain>
    </source>
</reference>
<protein>
    <recommendedName>
        <fullName evidence="3">Barstar (barnase inhibitor) domain-containing protein</fullName>
    </recommendedName>
</protein>
<evidence type="ECO:0008006" key="3">
    <source>
        <dbReference type="Google" id="ProtNLM"/>
    </source>
</evidence>
<comment type="caution">
    <text evidence="1">The sequence shown here is derived from an EMBL/GenBank/DDBJ whole genome shotgun (WGS) entry which is preliminary data.</text>
</comment>
<dbReference type="RefSeq" id="WP_173967989.1">
    <property type="nucleotide sequence ID" value="NZ_CADCST010000131.1"/>
</dbReference>
<proteinExistence type="predicted"/>